<evidence type="ECO:0008006" key="3">
    <source>
        <dbReference type="Google" id="ProtNLM"/>
    </source>
</evidence>
<evidence type="ECO:0000313" key="2">
    <source>
        <dbReference type="Proteomes" id="UP000219688"/>
    </source>
</evidence>
<proteinExistence type="predicted"/>
<dbReference type="AlphaFoldDB" id="A0A285VAG0"/>
<dbReference type="EMBL" id="OBQK01000001">
    <property type="protein sequence ID" value="SOC51105.1"/>
    <property type="molecule type" value="Genomic_DNA"/>
</dbReference>
<dbReference type="Proteomes" id="UP000219688">
    <property type="component" value="Unassembled WGS sequence"/>
</dbReference>
<gene>
    <name evidence="1" type="ORF">SAMN05421879_10127</name>
</gene>
<organism evidence="1 2">
    <name type="scientific">Ornithinimicrobium cerasi</name>
    <dbReference type="NCBI Taxonomy" id="2248773"/>
    <lineage>
        <taxon>Bacteria</taxon>
        <taxon>Bacillati</taxon>
        <taxon>Actinomycetota</taxon>
        <taxon>Actinomycetes</taxon>
        <taxon>Micrococcales</taxon>
        <taxon>Ornithinimicrobiaceae</taxon>
        <taxon>Ornithinimicrobium</taxon>
    </lineage>
</organism>
<evidence type="ECO:0000313" key="1">
    <source>
        <dbReference type="EMBL" id="SOC51105.1"/>
    </source>
</evidence>
<sequence length="221" mass="25257">MLGYRGHLNWRDMSEYAVHFTKSNGSLDAYSVMLRILASGRLKAGGPFGAARGLKALGETQQSICFSEVPLDRLDRMVARRSKYGIAFTQRFLIHNGGARVWYVDGGGRVAETIRGMVSSRAVPRIDTNDDFWRLTPFVDHPSKEQGYQFEWEREWRVPGDMQFEPDDVAFLFLPEELHSRARSFFQDAIEENTGPVYLCPYLDPLWSDARIQDALTRGQL</sequence>
<accession>A0A285VAG0</accession>
<protein>
    <recommendedName>
        <fullName evidence="3">Abortive phage resistance protein AbiGi, antitoxin</fullName>
    </recommendedName>
</protein>
<dbReference type="RefSeq" id="WP_097186277.1">
    <property type="nucleotide sequence ID" value="NZ_OBQK01000001.1"/>
</dbReference>
<name>A0A285VAG0_9MICO</name>
<keyword evidence="2" id="KW-1185">Reference proteome</keyword>
<reference evidence="2" key="1">
    <citation type="submission" date="2017-08" db="EMBL/GenBank/DDBJ databases">
        <authorList>
            <person name="Varghese N."/>
            <person name="Submissions S."/>
        </authorList>
    </citation>
    <scope>NUCLEOTIDE SEQUENCE [LARGE SCALE GENOMIC DNA]</scope>
    <source>
        <strain evidence="2">USBA17B2</strain>
    </source>
</reference>